<dbReference type="OMA" id="SDYFAWC"/>
<sequence length="569" mass="66337">MRVSMRRTTLIVIGVLNGIIIFLNYRAMSNESRQRSKDFIRSRFDYVKNLVHSQGQDDADYAIHEQKHKKPLVWSEIEGIHKALPAYEKMRRVLSNLQDYKRYFYREAVYFDINGEMLRYKSVPNVGDSDHLRALFADVLQTNRSLRIGVIGGALSYHNVCLKKSCVYIDIVVNWLKSMLDTKVILHNAAIGTTSSDYFAWCLKPHLDVDNMDIIIWELSTEDYINRDVYFKRGLTNAGWPQEEITHRILDLPKKPYLMYFNFLSTANIRQRDCVNSEYFSGRHLAKHYNVTSISWCNAICTKLWKPGFTPDDLIYADELLSERAHQQGALFIIHYLRTILEELTVNFLNKTHHDERYIQHLIGLHDDFVQNTYGLNSEPIRTTIKSRTDLNKIIPKFSHVELKDPQCWPISKPQYEHNHSLEVTMNEGWELGYSYNENWYMSTEPNQRITFRINIPQHRQNLNATIAVALITCNYCGQALVWLNDQFGDAKLINGNDKKHKFSVRKMFTGVLPGGYAVTVKNMEERPVKIGAVMMSYEEPRNGTQFIRRNVEQFGGPKMWNKLKGPSL</sequence>
<accession>A0A913ZWK3</accession>
<dbReference type="PANTHER" id="PTHR34407">
    <property type="entry name" value="EXPRESSED PROTEIN"/>
    <property type="match status" value="1"/>
</dbReference>
<dbReference type="SUPFAM" id="SSF52266">
    <property type="entry name" value="SGNH hydrolase"/>
    <property type="match status" value="1"/>
</dbReference>
<evidence type="ECO:0000256" key="1">
    <source>
        <dbReference type="SAM" id="Phobius"/>
    </source>
</evidence>
<dbReference type="OrthoDB" id="544608at2759"/>
<dbReference type="GeneID" id="119727582"/>
<feature type="transmembrane region" description="Helical" evidence="1">
    <location>
        <begin position="7"/>
        <end position="25"/>
    </location>
</feature>
<protein>
    <submittedName>
        <fullName evidence="2">Uncharacterized protein</fullName>
    </submittedName>
</protein>
<name>A0A913ZWK3_PATMI</name>
<dbReference type="PANTHER" id="PTHR34407:SF1">
    <property type="entry name" value="SGNH HYDROLASE-TYPE ESTERASE DOMAIN-CONTAINING PROTEIN"/>
    <property type="match status" value="1"/>
</dbReference>
<proteinExistence type="predicted"/>
<keyword evidence="1" id="KW-0472">Membrane</keyword>
<reference evidence="2" key="1">
    <citation type="submission" date="2022-11" db="UniProtKB">
        <authorList>
            <consortium name="EnsemblMetazoa"/>
        </authorList>
    </citation>
    <scope>IDENTIFICATION</scope>
</reference>
<dbReference type="Proteomes" id="UP000887568">
    <property type="component" value="Unplaced"/>
</dbReference>
<evidence type="ECO:0000313" key="3">
    <source>
        <dbReference type="Proteomes" id="UP000887568"/>
    </source>
</evidence>
<keyword evidence="1" id="KW-0812">Transmembrane</keyword>
<keyword evidence="3" id="KW-1185">Reference proteome</keyword>
<dbReference type="AlphaFoldDB" id="A0A913ZWK3"/>
<dbReference type="RefSeq" id="XP_038055446.1">
    <property type="nucleotide sequence ID" value="XM_038199518.1"/>
</dbReference>
<keyword evidence="1" id="KW-1133">Transmembrane helix</keyword>
<dbReference type="EnsemblMetazoa" id="XM_038199518.1">
    <property type="protein sequence ID" value="XP_038055446.1"/>
    <property type="gene ID" value="LOC119727582"/>
</dbReference>
<organism evidence="2 3">
    <name type="scientific">Patiria miniata</name>
    <name type="common">Bat star</name>
    <name type="synonym">Asterina miniata</name>
    <dbReference type="NCBI Taxonomy" id="46514"/>
    <lineage>
        <taxon>Eukaryota</taxon>
        <taxon>Metazoa</taxon>
        <taxon>Echinodermata</taxon>
        <taxon>Eleutherozoa</taxon>
        <taxon>Asterozoa</taxon>
        <taxon>Asteroidea</taxon>
        <taxon>Valvatacea</taxon>
        <taxon>Valvatida</taxon>
        <taxon>Asterinidae</taxon>
        <taxon>Patiria</taxon>
    </lineage>
</organism>
<evidence type="ECO:0000313" key="2">
    <source>
        <dbReference type="EnsemblMetazoa" id="XP_038055446.1"/>
    </source>
</evidence>